<accession>A0A6N8DQP7</accession>
<dbReference type="Proteomes" id="UP000439113">
    <property type="component" value="Unassembled WGS sequence"/>
</dbReference>
<gene>
    <name evidence="2" type="ORF">GJ654_17215</name>
</gene>
<dbReference type="EMBL" id="WNKS01000020">
    <property type="protein sequence ID" value="MTV32727.1"/>
    <property type="molecule type" value="Genomic_DNA"/>
</dbReference>
<dbReference type="InterPro" id="IPR034904">
    <property type="entry name" value="FSCA_dom_sf"/>
</dbReference>
<evidence type="ECO:0000313" key="3">
    <source>
        <dbReference type="Proteomes" id="UP000439113"/>
    </source>
</evidence>
<dbReference type="AlphaFoldDB" id="A0A6N8DQP7"/>
<feature type="domain" description="NIF system FeS cluster assembly NifU C-terminal" evidence="1">
    <location>
        <begin position="86"/>
        <end position="143"/>
    </location>
</feature>
<evidence type="ECO:0000259" key="1">
    <source>
        <dbReference type="Pfam" id="PF01106"/>
    </source>
</evidence>
<dbReference type="GO" id="GO:0016226">
    <property type="term" value="P:iron-sulfur cluster assembly"/>
    <property type="evidence" value="ECO:0007669"/>
    <property type="project" value="InterPro"/>
</dbReference>
<protein>
    <recommendedName>
        <fullName evidence="1">NIF system FeS cluster assembly NifU C-terminal domain-containing protein</fullName>
    </recommendedName>
</protein>
<dbReference type="InterPro" id="IPR001075">
    <property type="entry name" value="NIF_FeS_clus_asmbl_NifU_C"/>
</dbReference>
<proteinExistence type="predicted"/>
<dbReference type="SUPFAM" id="SSF117916">
    <property type="entry name" value="Fe-S cluster assembly (FSCA) domain-like"/>
    <property type="match status" value="1"/>
</dbReference>
<dbReference type="OrthoDB" id="9808097at2"/>
<dbReference type="GO" id="GO:0051536">
    <property type="term" value="F:iron-sulfur cluster binding"/>
    <property type="evidence" value="ECO:0007669"/>
    <property type="project" value="InterPro"/>
</dbReference>
<comment type="caution">
    <text evidence="2">The sequence shown here is derived from an EMBL/GenBank/DDBJ whole genome shotgun (WGS) entry which is preliminary data.</text>
</comment>
<name>A0A6N8DQP7_RHOAC</name>
<reference evidence="2 3" key="1">
    <citation type="submission" date="2019-11" db="EMBL/GenBank/DDBJ databases">
        <title>Whole-genome sequence of a Rhodoblastus acidophilus DSM 142.</title>
        <authorList>
            <person name="Kyndt J.A."/>
            <person name="Meyer T.E."/>
        </authorList>
    </citation>
    <scope>NUCLEOTIDE SEQUENCE [LARGE SCALE GENOMIC DNA]</scope>
    <source>
        <strain evidence="2 3">DSM 142</strain>
    </source>
</reference>
<sequence>MRTNGPPRFIRGEIDRAGSSARIDPRGSIRARGGSALRFMKPLRWRGSCDDRIQTRRLSARSDGVFMAQDQAGPAPVSESERARMIAETLEGLREKFQADGGDIALVSIDGPRVKVRLTGACASCGAANETLGWVRKQLSRALGGGPVSVIPALDAEPA</sequence>
<dbReference type="Gene3D" id="3.30.300.130">
    <property type="entry name" value="Fe-S cluster assembly (FSCA)"/>
    <property type="match status" value="1"/>
</dbReference>
<evidence type="ECO:0000313" key="2">
    <source>
        <dbReference type="EMBL" id="MTV32727.1"/>
    </source>
</evidence>
<organism evidence="2 3">
    <name type="scientific">Rhodoblastus acidophilus</name>
    <name type="common">Rhodopseudomonas acidophila</name>
    <dbReference type="NCBI Taxonomy" id="1074"/>
    <lineage>
        <taxon>Bacteria</taxon>
        <taxon>Pseudomonadati</taxon>
        <taxon>Pseudomonadota</taxon>
        <taxon>Alphaproteobacteria</taxon>
        <taxon>Hyphomicrobiales</taxon>
        <taxon>Rhodoblastaceae</taxon>
        <taxon>Rhodoblastus</taxon>
    </lineage>
</organism>
<dbReference type="Pfam" id="PF01106">
    <property type="entry name" value="NifU"/>
    <property type="match status" value="1"/>
</dbReference>
<dbReference type="GO" id="GO:0005506">
    <property type="term" value="F:iron ion binding"/>
    <property type="evidence" value="ECO:0007669"/>
    <property type="project" value="InterPro"/>
</dbReference>